<gene>
    <name evidence="1" type="ORF">bombadil_86</name>
</gene>
<organism evidence="1 2">
    <name type="scientific">Salmonella phage bombadil</name>
    <dbReference type="NCBI Taxonomy" id="2713285"/>
    <lineage>
        <taxon>Viruses</taxon>
        <taxon>Duplodnaviria</taxon>
        <taxon>Heunggongvirae</taxon>
        <taxon>Uroviricota</taxon>
        <taxon>Caudoviricetes</taxon>
        <taxon>Demerecviridae</taxon>
        <taxon>Markadamsvirinae</taxon>
        <taxon>Epseptimavirus</taxon>
        <taxon>Epseptimavirus bombadil</taxon>
    </lineage>
</organism>
<protein>
    <submittedName>
        <fullName evidence="1">Tail fiber protein</fullName>
    </submittedName>
</protein>
<sequence length="221" mass="25008">MTTRISKTRALATIKSLEAKIRKATEQQLLIAVGEGKDKNQVVVGAAIEVDALSTRIKTDFQSLLDMMSQRDRLKAALIKSNAETVVEIGSRSMTVAEAIEAKRSMELKAQLLANMRKQFHAATVKFNTQKAQFDAKYERLQDTMATRDKKTSEDEVKMQLNLLELKNTPFLIDPLELEKLIDPLELEKLIKQHDEEYQDFATNVDFVLSESNASTFIEVE</sequence>
<evidence type="ECO:0000313" key="1">
    <source>
        <dbReference type="EMBL" id="QIN99485.1"/>
    </source>
</evidence>
<name>A0A6G8RDI2_9CAUD</name>
<dbReference type="Proteomes" id="UP000503109">
    <property type="component" value="Segment"/>
</dbReference>
<accession>A0A6G8RDI2</accession>
<proteinExistence type="predicted"/>
<keyword evidence="2" id="KW-1185">Reference proteome</keyword>
<reference evidence="1 2" key="1">
    <citation type="submission" date="2020-02" db="EMBL/GenBank/DDBJ databases">
        <authorList>
            <person name="Olsen N.S."/>
            <person name="Forero-Junco L."/>
            <person name="Kot W."/>
            <person name="Hansen L.H."/>
        </authorList>
    </citation>
    <scope>NUCLEOTIDE SEQUENCE [LARGE SCALE GENOMIC DNA]</scope>
</reference>
<dbReference type="EMBL" id="MT074449">
    <property type="protein sequence ID" value="QIN99485.1"/>
    <property type="molecule type" value="Genomic_DNA"/>
</dbReference>
<evidence type="ECO:0000313" key="2">
    <source>
        <dbReference type="Proteomes" id="UP000503109"/>
    </source>
</evidence>